<comment type="similarity">
    <text evidence="1 2">Belongs to the metallophosphoesterase superfamily. YfcE family.</text>
</comment>
<dbReference type="InterPro" id="IPR029052">
    <property type="entry name" value="Metallo-depent_PP-like"/>
</dbReference>
<reference evidence="4 5" key="1">
    <citation type="journal article" date="2022" name="Genome Biol. Evol.">
        <title>Host diet, physiology and behaviors set the stage for Lachnospiraceae cladogenesis.</title>
        <authorList>
            <person name="Vera-Ponce De Leon A."/>
            <person name="Schneider M."/>
            <person name="Jahnes B.C."/>
            <person name="Sadowski V."/>
            <person name="Camuy-Velez L.A."/>
            <person name="Duan J."/>
            <person name="Sabree Z.L."/>
        </authorList>
    </citation>
    <scope>NUCLEOTIDE SEQUENCE [LARGE SCALE GENOMIC DNA]</scope>
    <source>
        <strain evidence="4 5">PAL113</strain>
    </source>
</reference>
<evidence type="ECO:0000259" key="3">
    <source>
        <dbReference type="Pfam" id="PF12850"/>
    </source>
</evidence>
<protein>
    <recommendedName>
        <fullName evidence="2">Phosphoesterase</fullName>
        <ecNumber evidence="2">3.1.4.-</ecNumber>
    </recommendedName>
</protein>
<dbReference type="EMBL" id="JAMZFW010000008">
    <property type="protein sequence ID" value="MCP1102189.1"/>
    <property type="molecule type" value="Genomic_DNA"/>
</dbReference>
<gene>
    <name evidence="4" type="ORF">NK125_07155</name>
</gene>
<accession>A0ABT1E9A4</accession>
<sequence>MKILIISDTHKSHGSLMDAVALEKPFDMVIHLGDAEGREDEIEAIVEAPMHIVGGNNDFFSHLPAEKEFFIEGHHFFITHGHSYFVSRNEERLVQEAKGRGADIVMYGHIHRPVIKKDKDILVINPGSIAYPRQQDRRPSYAIMTINPEGEVSVEIKYLEN</sequence>
<dbReference type="NCBIfam" id="TIGR00040">
    <property type="entry name" value="yfcE"/>
    <property type="match status" value="1"/>
</dbReference>
<dbReference type="PANTHER" id="PTHR11124">
    <property type="entry name" value="VACUOLAR SORTING PROTEIN VPS29"/>
    <property type="match status" value="1"/>
</dbReference>
<dbReference type="EC" id="3.1.4.-" evidence="2"/>
<dbReference type="Gene3D" id="3.60.21.10">
    <property type="match status" value="1"/>
</dbReference>
<organism evidence="4 5">
    <name type="scientific">Aequitasia blattaphilus</name>
    <dbReference type="NCBI Taxonomy" id="2949332"/>
    <lineage>
        <taxon>Bacteria</taxon>
        <taxon>Bacillati</taxon>
        <taxon>Bacillota</taxon>
        <taxon>Clostridia</taxon>
        <taxon>Lachnospirales</taxon>
        <taxon>Lachnospiraceae</taxon>
        <taxon>Aequitasia</taxon>
    </lineage>
</organism>
<evidence type="ECO:0000313" key="4">
    <source>
        <dbReference type="EMBL" id="MCP1102189.1"/>
    </source>
</evidence>
<comment type="caution">
    <text evidence="4">The sequence shown here is derived from an EMBL/GenBank/DDBJ whole genome shotgun (WGS) entry which is preliminary data.</text>
</comment>
<evidence type="ECO:0000256" key="1">
    <source>
        <dbReference type="ARBA" id="ARBA00008950"/>
    </source>
</evidence>
<evidence type="ECO:0000256" key="2">
    <source>
        <dbReference type="RuleBase" id="RU362039"/>
    </source>
</evidence>
<name>A0ABT1E9A4_9FIRM</name>
<dbReference type="InterPro" id="IPR000979">
    <property type="entry name" value="Phosphodiesterase_MJ0936/Vps29"/>
</dbReference>
<proteinExistence type="inferred from homology"/>
<dbReference type="InterPro" id="IPR024654">
    <property type="entry name" value="Calcineurin-like_PHP_lpxH"/>
</dbReference>
<comment type="cofactor">
    <cofactor evidence="2">
        <name>a divalent metal cation</name>
        <dbReference type="ChEBI" id="CHEBI:60240"/>
    </cofactor>
</comment>
<dbReference type="Pfam" id="PF12850">
    <property type="entry name" value="Metallophos_2"/>
    <property type="match status" value="1"/>
</dbReference>
<keyword evidence="5" id="KW-1185">Reference proteome</keyword>
<dbReference type="Proteomes" id="UP001523566">
    <property type="component" value="Unassembled WGS sequence"/>
</dbReference>
<evidence type="ECO:0000313" key="5">
    <source>
        <dbReference type="Proteomes" id="UP001523566"/>
    </source>
</evidence>
<feature type="domain" description="Calcineurin-like phosphoesterase" evidence="3">
    <location>
        <begin position="1"/>
        <end position="147"/>
    </location>
</feature>
<dbReference type="SUPFAM" id="SSF56300">
    <property type="entry name" value="Metallo-dependent phosphatases"/>
    <property type="match status" value="1"/>
</dbReference>
<dbReference type="RefSeq" id="WP_262065973.1">
    <property type="nucleotide sequence ID" value="NZ_JAMXOD010000008.1"/>
</dbReference>
<keyword evidence="2" id="KW-0479">Metal-binding</keyword>